<evidence type="ECO:0000259" key="1">
    <source>
        <dbReference type="Pfam" id="PF03732"/>
    </source>
</evidence>
<feature type="domain" description="Retrotransposon gag" evidence="1">
    <location>
        <begin position="11"/>
        <end position="85"/>
    </location>
</feature>
<gene>
    <name evidence="2" type="ORF">Adt_31270</name>
</gene>
<reference evidence="3" key="1">
    <citation type="submission" date="2024-07" db="EMBL/GenBank/DDBJ databases">
        <title>Two chromosome-level genome assemblies of Korean endemic species Abeliophyllum distichum and Forsythia ovata (Oleaceae).</title>
        <authorList>
            <person name="Jang H."/>
        </authorList>
    </citation>
    <scope>NUCLEOTIDE SEQUENCE [LARGE SCALE GENOMIC DNA]</scope>
</reference>
<dbReference type="AlphaFoldDB" id="A0ABD1RDK7"/>
<name>A0ABD1RDK7_9LAMI</name>
<evidence type="ECO:0000313" key="3">
    <source>
        <dbReference type="Proteomes" id="UP001604336"/>
    </source>
</evidence>
<proteinExistence type="predicted"/>
<dbReference type="InterPro" id="IPR005162">
    <property type="entry name" value="Retrotrans_gag_dom"/>
</dbReference>
<dbReference type="PANTHER" id="PTHR33223:SF10">
    <property type="entry name" value="AMINOTRANSFERASE-LIKE PLANT MOBILE DOMAIN-CONTAINING PROTEIN"/>
    <property type="match status" value="1"/>
</dbReference>
<evidence type="ECO:0000313" key="2">
    <source>
        <dbReference type="EMBL" id="KAL2486514.1"/>
    </source>
</evidence>
<dbReference type="EMBL" id="JBFOLK010000009">
    <property type="protein sequence ID" value="KAL2486514.1"/>
    <property type="molecule type" value="Genomic_DNA"/>
</dbReference>
<accession>A0ABD1RDK7</accession>
<dbReference type="PANTHER" id="PTHR33223">
    <property type="entry name" value="CCHC-TYPE DOMAIN-CONTAINING PROTEIN"/>
    <property type="match status" value="1"/>
</dbReference>
<dbReference type="Proteomes" id="UP001604336">
    <property type="component" value="Unassembled WGS sequence"/>
</dbReference>
<sequence length="117" mass="14108">MQKLSYYPVSDTKRWYNMLKPRNIRSWLQLKQKFINNFINNRTTIADEAQLYNIQQKKGELVNNHFKRFNKVINKIKNVTDDKALDVLTTELLIQTPFWRDVQKREPKTHTQLVDLS</sequence>
<protein>
    <submittedName>
        <fullName evidence="2">Retrotrans gag domain-containing protein</fullName>
    </submittedName>
</protein>
<comment type="caution">
    <text evidence="2">The sequence shown here is derived from an EMBL/GenBank/DDBJ whole genome shotgun (WGS) entry which is preliminary data.</text>
</comment>
<organism evidence="2 3">
    <name type="scientific">Abeliophyllum distichum</name>
    <dbReference type="NCBI Taxonomy" id="126358"/>
    <lineage>
        <taxon>Eukaryota</taxon>
        <taxon>Viridiplantae</taxon>
        <taxon>Streptophyta</taxon>
        <taxon>Embryophyta</taxon>
        <taxon>Tracheophyta</taxon>
        <taxon>Spermatophyta</taxon>
        <taxon>Magnoliopsida</taxon>
        <taxon>eudicotyledons</taxon>
        <taxon>Gunneridae</taxon>
        <taxon>Pentapetalae</taxon>
        <taxon>asterids</taxon>
        <taxon>lamiids</taxon>
        <taxon>Lamiales</taxon>
        <taxon>Oleaceae</taxon>
        <taxon>Forsythieae</taxon>
        <taxon>Abeliophyllum</taxon>
    </lineage>
</organism>
<dbReference type="Pfam" id="PF03732">
    <property type="entry name" value="Retrotrans_gag"/>
    <property type="match status" value="1"/>
</dbReference>
<keyword evidence="3" id="KW-1185">Reference proteome</keyword>